<name>Q9ZQT6_ARATH</name>
<dbReference type="AlphaFoldDB" id="Q9ZQT6"/>
<gene>
    <name evidence="1" type="primary">aps2</name>
</gene>
<dbReference type="EMBL" id="AB017977">
    <property type="protein sequence ID" value="BAA75791.1"/>
    <property type="molecule type" value="mRNA"/>
</dbReference>
<feature type="non-terminal residue" evidence="1">
    <location>
        <position position="1"/>
    </location>
</feature>
<protein>
    <submittedName>
        <fullName evidence="1">Aps2</fullName>
    </submittedName>
</protein>
<evidence type="ECO:0000313" key="1">
    <source>
        <dbReference type="EMBL" id="BAA75791.1"/>
    </source>
</evidence>
<accession>Q9ZQT6</accession>
<proteinExistence type="evidence at transcript level"/>
<reference evidence="1" key="1">
    <citation type="journal article" date="2001" name="DNA Res.">
        <title>Arabidopsis cDNA clones isolated by transcomplementation of the fission yeast cAMP phosphodiesterase mutant.</title>
        <authorList>
            <person name="Oshitani-Okamoto S."/>
            <person name="Kuromori T."/>
            <person name="Goto M."/>
            <person name="Yamamoto M."/>
        </authorList>
    </citation>
    <scope>NUCLEOTIDE SEQUENCE</scope>
</reference>
<sequence>EIGELAKRWPPTEYSAASSRVVSPALIPPSNGVLTTKTADVLFTINQVALGKIKISDGRRLVAATEAQRASRSRSEVLERRQHHGYESLLLIVVFF</sequence>
<organism evidence="1">
    <name type="scientific">Arabidopsis thaliana</name>
    <name type="common">Mouse-ear cress</name>
    <dbReference type="NCBI Taxonomy" id="3702"/>
    <lineage>
        <taxon>Eukaryota</taxon>
        <taxon>Viridiplantae</taxon>
        <taxon>Streptophyta</taxon>
        <taxon>Embryophyta</taxon>
        <taxon>Tracheophyta</taxon>
        <taxon>Spermatophyta</taxon>
        <taxon>Magnoliopsida</taxon>
        <taxon>eudicotyledons</taxon>
        <taxon>Gunneridae</taxon>
        <taxon>Pentapetalae</taxon>
        <taxon>rosids</taxon>
        <taxon>malvids</taxon>
        <taxon>Brassicales</taxon>
        <taxon>Brassicaceae</taxon>
        <taxon>Camelineae</taxon>
        <taxon>Arabidopsis</taxon>
    </lineage>
</organism>